<protein>
    <recommendedName>
        <fullName evidence="5">Acetyltransferase</fullName>
    </recommendedName>
</protein>
<dbReference type="PANTHER" id="PTHR31435:SF10">
    <property type="entry name" value="BSR4717 PROTEIN"/>
    <property type="match status" value="1"/>
</dbReference>
<dbReference type="AlphaFoldDB" id="A0A7W7R9T0"/>
<dbReference type="SUPFAM" id="SSF55729">
    <property type="entry name" value="Acyl-CoA N-acyltransferases (Nat)"/>
    <property type="match status" value="1"/>
</dbReference>
<dbReference type="Pfam" id="PF14542">
    <property type="entry name" value="Acetyltransf_CG"/>
    <property type="match status" value="1"/>
</dbReference>
<dbReference type="Proteomes" id="UP000540506">
    <property type="component" value="Unassembled WGS sequence"/>
</dbReference>
<organism evidence="3 4">
    <name type="scientific">Kitasatospora kifunensis</name>
    <name type="common">Streptomyces kifunensis</name>
    <dbReference type="NCBI Taxonomy" id="58351"/>
    <lineage>
        <taxon>Bacteria</taxon>
        <taxon>Bacillati</taxon>
        <taxon>Actinomycetota</taxon>
        <taxon>Actinomycetes</taxon>
        <taxon>Kitasatosporales</taxon>
        <taxon>Streptomycetaceae</taxon>
        <taxon>Kitasatospora</taxon>
    </lineage>
</organism>
<comment type="caution">
    <text evidence="3">The sequence shown here is derived from an EMBL/GenBank/DDBJ whole genome shotgun (WGS) entry which is preliminary data.</text>
</comment>
<feature type="domain" description="N-acetyltransferase" evidence="1">
    <location>
        <begin position="1"/>
        <end position="101"/>
    </location>
</feature>
<dbReference type="PROSITE" id="PS51186">
    <property type="entry name" value="GNAT"/>
    <property type="match status" value="1"/>
</dbReference>
<dbReference type="InterPro" id="IPR016181">
    <property type="entry name" value="Acyl_CoA_acyltransferase"/>
</dbReference>
<evidence type="ECO:0008006" key="5">
    <source>
        <dbReference type="Google" id="ProtNLM"/>
    </source>
</evidence>
<evidence type="ECO:0000313" key="3">
    <source>
        <dbReference type="EMBL" id="MBB4928011.1"/>
    </source>
</evidence>
<dbReference type="EMBL" id="JACHJV010000002">
    <property type="protein sequence ID" value="MBB4928011.1"/>
    <property type="molecule type" value="Genomic_DNA"/>
</dbReference>
<gene>
    <name evidence="3" type="ORF">FHR34_007106</name>
</gene>
<accession>A0A7W7R9T0</accession>
<evidence type="ECO:0000313" key="4">
    <source>
        <dbReference type="Proteomes" id="UP000540506"/>
    </source>
</evidence>
<dbReference type="InterPro" id="IPR045057">
    <property type="entry name" value="Gcn5-rel_NAT"/>
</dbReference>
<evidence type="ECO:0000259" key="1">
    <source>
        <dbReference type="PROSITE" id="PS51186"/>
    </source>
</evidence>
<dbReference type="PANTHER" id="PTHR31435">
    <property type="entry name" value="PROTEIN NATD1"/>
    <property type="match status" value="1"/>
</dbReference>
<evidence type="ECO:0000259" key="2">
    <source>
        <dbReference type="PROSITE" id="PS51729"/>
    </source>
</evidence>
<name>A0A7W7R9T0_KITKI</name>
<proteinExistence type="predicted"/>
<feature type="domain" description="N-acetyltransferase" evidence="2">
    <location>
        <begin position="6"/>
        <end position="92"/>
    </location>
</feature>
<dbReference type="InterPro" id="IPR031165">
    <property type="entry name" value="GNAT_YJDJ"/>
</dbReference>
<dbReference type="PROSITE" id="PS51729">
    <property type="entry name" value="GNAT_YJDJ"/>
    <property type="match status" value="1"/>
</dbReference>
<dbReference type="GO" id="GO:0016747">
    <property type="term" value="F:acyltransferase activity, transferring groups other than amino-acyl groups"/>
    <property type="evidence" value="ECO:0007669"/>
    <property type="project" value="InterPro"/>
</dbReference>
<dbReference type="InterPro" id="IPR000182">
    <property type="entry name" value="GNAT_dom"/>
</dbReference>
<dbReference type="Gene3D" id="3.40.630.30">
    <property type="match status" value="1"/>
</dbReference>
<dbReference type="RefSeq" id="WP_184944876.1">
    <property type="nucleotide sequence ID" value="NZ_JACHJV010000002.1"/>
</dbReference>
<sequence length="101" mass="11151">MTSSVVDNPDRSRFEITDDGELAGFAEYFRHENEIAFIHTEIDPAFAGRGLAGTLARAALDAARAQGADVLPYCPFIRGWLGKHPDYVDLVPQAQRTRFGL</sequence>
<reference evidence="3 4" key="1">
    <citation type="submission" date="2020-08" db="EMBL/GenBank/DDBJ databases">
        <title>Sequencing the genomes of 1000 actinobacteria strains.</title>
        <authorList>
            <person name="Klenk H.-P."/>
        </authorList>
    </citation>
    <scope>NUCLEOTIDE SEQUENCE [LARGE SCALE GENOMIC DNA]</scope>
    <source>
        <strain evidence="3 4">DSM 41654</strain>
    </source>
</reference>
<keyword evidence="4" id="KW-1185">Reference proteome</keyword>